<dbReference type="InterPro" id="IPR013525">
    <property type="entry name" value="ABC2_TM"/>
</dbReference>
<dbReference type="InterPro" id="IPR051784">
    <property type="entry name" value="Nod_factor_ABC_transporter"/>
</dbReference>
<keyword evidence="3 6" id="KW-1133">Transmembrane helix</keyword>
<feature type="transmembrane region" description="Helical" evidence="6">
    <location>
        <begin position="140"/>
        <end position="162"/>
    </location>
</feature>
<dbReference type="GO" id="GO:0046677">
    <property type="term" value="P:response to antibiotic"/>
    <property type="evidence" value="ECO:0007669"/>
    <property type="project" value="UniProtKB-KW"/>
</dbReference>
<feature type="transmembrane region" description="Helical" evidence="6">
    <location>
        <begin position="20"/>
        <end position="45"/>
    </location>
</feature>
<dbReference type="Pfam" id="PF01061">
    <property type="entry name" value="ABC2_membrane"/>
    <property type="match status" value="1"/>
</dbReference>
<evidence type="ECO:0000256" key="4">
    <source>
        <dbReference type="ARBA" id="ARBA00023136"/>
    </source>
</evidence>
<feature type="domain" description="ABC transmembrane type-2" evidence="7">
    <location>
        <begin position="21"/>
        <end position="253"/>
    </location>
</feature>
<evidence type="ECO:0000256" key="6">
    <source>
        <dbReference type="RuleBase" id="RU361157"/>
    </source>
</evidence>
<sequence>MIAALRVLLIGGMTSYRALFNWLTPWILIPTFFVTPLVQILLFAYVGRVARVGDDTYYLIGNAVQYAAIPCLFAMGRTISGERRQGTLGILLASPAPRVPLFLGRALPVIVNGAVVCAVALGLGALLLGVRIPLDGLPLLAVAIVVCAFSCTGLGLLTAAVALRVREASVLSNLVFGVLLIFAGVNVPIASLPGWMSAVSGWLPLTHGIDAARRAAAGASAGPVGELLVQEAALGAGYALAGLALLAWLERESRRMATLEVM</sequence>
<keyword evidence="9" id="KW-1185">Reference proteome</keyword>
<dbReference type="InterPro" id="IPR000412">
    <property type="entry name" value="ABC_2_transport"/>
</dbReference>
<evidence type="ECO:0000313" key="9">
    <source>
        <dbReference type="Proteomes" id="UP001183643"/>
    </source>
</evidence>
<dbReference type="PANTHER" id="PTHR43229:SF3">
    <property type="entry name" value="ABC-TYPE MULTIDRUG TRANSPORT SYSTEM, PERMEASE COMPONENT"/>
    <property type="match status" value="1"/>
</dbReference>
<evidence type="ECO:0000259" key="7">
    <source>
        <dbReference type="PROSITE" id="PS51012"/>
    </source>
</evidence>
<dbReference type="InterPro" id="IPR047817">
    <property type="entry name" value="ABC2_TM_bact-type"/>
</dbReference>
<name>A0AAE4C9B2_9ACTN</name>
<keyword evidence="5" id="KW-0046">Antibiotic resistance</keyword>
<feature type="transmembrane region" description="Helical" evidence="6">
    <location>
        <begin position="174"/>
        <end position="196"/>
    </location>
</feature>
<evidence type="ECO:0000256" key="2">
    <source>
        <dbReference type="ARBA" id="ARBA00022692"/>
    </source>
</evidence>
<comment type="caution">
    <text evidence="8">The sequence shown here is derived from an EMBL/GenBank/DDBJ whole genome shotgun (WGS) entry which is preliminary data.</text>
</comment>
<keyword evidence="4 6" id="KW-0472">Membrane</keyword>
<keyword evidence="2 6" id="KW-0812">Transmembrane</keyword>
<dbReference type="PANTHER" id="PTHR43229">
    <property type="entry name" value="NODULATION PROTEIN J"/>
    <property type="match status" value="1"/>
</dbReference>
<accession>A0AAE4C9B2</accession>
<dbReference type="AlphaFoldDB" id="A0AAE4C9B2"/>
<dbReference type="Proteomes" id="UP001183643">
    <property type="component" value="Unassembled WGS sequence"/>
</dbReference>
<keyword evidence="6" id="KW-1003">Cell membrane</keyword>
<feature type="transmembrane region" description="Helical" evidence="6">
    <location>
        <begin position="57"/>
        <end position="75"/>
    </location>
</feature>
<organism evidence="8 9">
    <name type="scientific">Catenuloplanes atrovinosus</name>
    <dbReference type="NCBI Taxonomy" id="137266"/>
    <lineage>
        <taxon>Bacteria</taxon>
        <taxon>Bacillati</taxon>
        <taxon>Actinomycetota</taxon>
        <taxon>Actinomycetes</taxon>
        <taxon>Micromonosporales</taxon>
        <taxon>Micromonosporaceae</taxon>
        <taxon>Catenuloplanes</taxon>
    </lineage>
</organism>
<feature type="transmembrane region" description="Helical" evidence="6">
    <location>
        <begin position="106"/>
        <end position="128"/>
    </location>
</feature>
<dbReference type="GO" id="GO:0043190">
    <property type="term" value="C:ATP-binding cassette (ABC) transporter complex"/>
    <property type="evidence" value="ECO:0007669"/>
    <property type="project" value="InterPro"/>
</dbReference>
<gene>
    <name evidence="8" type="ORF">J2S41_002370</name>
</gene>
<evidence type="ECO:0000313" key="8">
    <source>
        <dbReference type="EMBL" id="MDR7275592.1"/>
    </source>
</evidence>
<evidence type="ECO:0000256" key="3">
    <source>
        <dbReference type="ARBA" id="ARBA00022989"/>
    </source>
</evidence>
<feature type="transmembrane region" description="Helical" evidence="6">
    <location>
        <begin position="232"/>
        <end position="249"/>
    </location>
</feature>
<protein>
    <recommendedName>
        <fullName evidence="6">Transport permease protein</fullName>
    </recommendedName>
</protein>
<dbReference type="PRINTS" id="PR00164">
    <property type="entry name" value="ABC2TRNSPORT"/>
</dbReference>
<evidence type="ECO:0000256" key="1">
    <source>
        <dbReference type="ARBA" id="ARBA00004141"/>
    </source>
</evidence>
<proteinExistence type="inferred from homology"/>
<comment type="similarity">
    <text evidence="6">Belongs to the ABC-2 integral membrane protein family.</text>
</comment>
<keyword evidence="6" id="KW-0813">Transport</keyword>
<dbReference type="PIRSF" id="PIRSF006648">
    <property type="entry name" value="DrrB"/>
    <property type="match status" value="1"/>
</dbReference>
<reference evidence="8" key="1">
    <citation type="submission" date="2023-07" db="EMBL/GenBank/DDBJ databases">
        <title>Sequencing the genomes of 1000 actinobacteria strains.</title>
        <authorList>
            <person name="Klenk H.-P."/>
        </authorList>
    </citation>
    <scope>NUCLEOTIDE SEQUENCE</scope>
    <source>
        <strain evidence="8">DSM 44707</strain>
    </source>
</reference>
<dbReference type="PROSITE" id="PS51012">
    <property type="entry name" value="ABC_TM2"/>
    <property type="match status" value="1"/>
</dbReference>
<dbReference type="EMBL" id="JAVDYB010000001">
    <property type="protein sequence ID" value="MDR7275592.1"/>
    <property type="molecule type" value="Genomic_DNA"/>
</dbReference>
<evidence type="ECO:0000256" key="5">
    <source>
        <dbReference type="ARBA" id="ARBA00023251"/>
    </source>
</evidence>
<dbReference type="GO" id="GO:0140359">
    <property type="term" value="F:ABC-type transporter activity"/>
    <property type="evidence" value="ECO:0007669"/>
    <property type="project" value="InterPro"/>
</dbReference>
<dbReference type="RefSeq" id="WP_310366743.1">
    <property type="nucleotide sequence ID" value="NZ_JAVDYB010000001.1"/>
</dbReference>
<comment type="subcellular location">
    <subcellularLocation>
        <location evidence="6">Cell membrane</location>
        <topology evidence="6">Multi-pass membrane protein</topology>
    </subcellularLocation>
    <subcellularLocation>
        <location evidence="1">Membrane</location>
        <topology evidence="1">Multi-pass membrane protein</topology>
    </subcellularLocation>
</comment>